<dbReference type="InterPro" id="IPR016040">
    <property type="entry name" value="NAD(P)-bd_dom"/>
</dbReference>
<dbReference type="OrthoDB" id="16464at2759"/>
<evidence type="ECO:0000313" key="9">
    <source>
        <dbReference type="EMBL" id="PAV56183.1"/>
    </source>
</evidence>
<evidence type="ECO:0000313" key="10">
    <source>
        <dbReference type="Proteomes" id="UP000218231"/>
    </source>
</evidence>
<dbReference type="AlphaFoldDB" id="A0A2A2J3N6"/>
<comment type="catalytic activity">
    <reaction evidence="1">
        <text>dTDP-alpha-D-glucose = dTDP-4-dehydro-6-deoxy-alpha-D-glucose + H2O</text>
        <dbReference type="Rhea" id="RHEA:17221"/>
        <dbReference type="ChEBI" id="CHEBI:15377"/>
        <dbReference type="ChEBI" id="CHEBI:57477"/>
        <dbReference type="ChEBI" id="CHEBI:57649"/>
        <dbReference type="EC" id="4.2.1.46"/>
    </reaction>
</comment>
<dbReference type="Gene3D" id="3.40.50.720">
    <property type="entry name" value="NAD(P)-binding Rossmann-like Domain"/>
    <property type="match status" value="1"/>
</dbReference>
<name>A0A2A2J3N6_9BILA</name>
<dbReference type="SUPFAM" id="SSF51735">
    <property type="entry name" value="NAD(P)-binding Rossmann-fold domains"/>
    <property type="match status" value="1"/>
</dbReference>
<accession>A0A2A2J3N6</accession>
<dbReference type="Pfam" id="PF16363">
    <property type="entry name" value="GDP_Man_Dehyd"/>
    <property type="match status" value="1"/>
</dbReference>
<evidence type="ECO:0000256" key="2">
    <source>
        <dbReference type="ARBA" id="ARBA00001911"/>
    </source>
</evidence>
<dbReference type="EMBL" id="LIAE01010713">
    <property type="protein sequence ID" value="PAV56183.1"/>
    <property type="molecule type" value="Genomic_DNA"/>
</dbReference>
<evidence type="ECO:0000256" key="4">
    <source>
        <dbReference type="ARBA" id="ARBA00011990"/>
    </source>
</evidence>
<evidence type="ECO:0000256" key="6">
    <source>
        <dbReference type="ARBA" id="ARBA00023239"/>
    </source>
</evidence>
<dbReference type="GO" id="GO:0009225">
    <property type="term" value="P:nucleotide-sugar metabolic process"/>
    <property type="evidence" value="ECO:0007669"/>
    <property type="project" value="InterPro"/>
</dbReference>
<dbReference type="InterPro" id="IPR036291">
    <property type="entry name" value="NAD(P)-bd_dom_sf"/>
</dbReference>
<dbReference type="PANTHER" id="PTHR43000">
    <property type="entry name" value="DTDP-D-GLUCOSE 4,6-DEHYDRATASE-RELATED"/>
    <property type="match status" value="1"/>
</dbReference>
<dbReference type="EC" id="4.2.1.46" evidence="4"/>
<feature type="domain" description="NAD(P)-binding" evidence="8">
    <location>
        <begin position="152"/>
        <end position="462"/>
    </location>
</feature>
<protein>
    <recommendedName>
        <fullName evidence="7">dTDP-D-glucose 4,6-dehydratase</fullName>
        <ecNumber evidence="4">4.2.1.46</ecNumber>
    </recommendedName>
</protein>
<dbReference type="Proteomes" id="UP000218231">
    <property type="component" value="Unassembled WGS sequence"/>
</dbReference>
<dbReference type="FunFam" id="3.40.50.720:FF:000304">
    <property type="entry name" value="UDP-glucose 4,6-dehydratase"/>
    <property type="match status" value="1"/>
</dbReference>
<reference evidence="9 10" key="1">
    <citation type="journal article" date="2017" name="Curr. Biol.">
        <title>Genome architecture and evolution of a unichromosomal asexual nematode.</title>
        <authorList>
            <person name="Fradin H."/>
            <person name="Zegar C."/>
            <person name="Gutwein M."/>
            <person name="Lucas J."/>
            <person name="Kovtun M."/>
            <person name="Corcoran D."/>
            <person name="Baugh L.R."/>
            <person name="Kiontke K."/>
            <person name="Gunsalus K."/>
            <person name="Fitch D.H."/>
            <person name="Piano F."/>
        </authorList>
    </citation>
    <scope>NUCLEOTIDE SEQUENCE [LARGE SCALE GENOMIC DNA]</scope>
    <source>
        <strain evidence="9">PF1309</strain>
    </source>
</reference>
<sequence length="490" mass="55525">MDSSNLASPQSASVPLPLDLQLLQPFPLAVSRQLALLSPPFHSLSSPYPFVVVSPPVCLSPISPFSHLLSAFFLICHITATSALPVAITFSGHSRPSQIFVLYLHCSEPVLVLESIDRSPASPSDSLPAQAHFVPARQSTALMQEEQPHSVLITGGCGFIGSNFINYIYDHWKQTKIVNFDKLDFGAKQSHVDKRVRDSNRYVFVEANLEDQPTLDQCFRQHQVDMVIHFAAITHVDESYRHRIDTIKDNIISTATLLESIVNRNYTGVKRFVHISTDEVYGDSHEDDLPKTEASAFNPTNPYAASKASCELIIRAYCHSYKLPCVMVRMNNVYGPRQADTKLIPKFTKLALEEKPYPLMGDGLHTRSWMYVEDCSEAIRKVAIEGKLGEVYNIGTDFEITNLELTNKIHAIVNKIMQREESPPSFTPIEDRPYHDRRYYIDFSKINESMGWQCTTRFEDGLLKTIEYYVEEHRKEQKDAQLIQQGRKEG</sequence>
<proteinExistence type="inferred from homology"/>
<keyword evidence="5" id="KW-0520">NAD</keyword>
<dbReference type="CDD" id="cd05246">
    <property type="entry name" value="dTDP_GD_SDR_e"/>
    <property type="match status" value="1"/>
</dbReference>
<gene>
    <name evidence="9" type="ORF">WR25_09504</name>
</gene>
<organism evidence="9 10">
    <name type="scientific">Diploscapter pachys</name>
    <dbReference type="NCBI Taxonomy" id="2018661"/>
    <lineage>
        <taxon>Eukaryota</taxon>
        <taxon>Metazoa</taxon>
        <taxon>Ecdysozoa</taxon>
        <taxon>Nematoda</taxon>
        <taxon>Chromadorea</taxon>
        <taxon>Rhabditida</taxon>
        <taxon>Rhabditina</taxon>
        <taxon>Rhabditomorpha</taxon>
        <taxon>Rhabditoidea</taxon>
        <taxon>Rhabditidae</taxon>
        <taxon>Diploscapter</taxon>
    </lineage>
</organism>
<evidence type="ECO:0000256" key="1">
    <source>
        <dbReference type="ARBA" id="ARBA00001539"/>
    </source>
</evidence>
<comment type="similarity">
    <text evidence="3">Belongs to the NAD(P)-dependent epimerase/dehydratase family. dTDP-glucose dehydratase subfamily.</text>
</comment>
<dbReference type="GO" id="GO:0008460">
    <property type="term" value="F:dTDP-glucose 4,6-dehydratase activity"/>
    <property type="evidence" value="ECO:0007669"/>
    <property type="project" value="UniProtKB-EC"/>
</dbReference>
<evidence type="ECO:0000256" key="7">
    <source>
        <dbReference type="ARBA" id="ARBA00067702"/>
    </source>
</evidence>
<dbReference type="InterPro" id="IPR005888">
    <property type="entry name" value="dTDP_Gluc_deHydtase"/>
</dbReference>
<comment type="cofactor">
    <cofactor evidence="2">
        <name>NAD(+)</name>
        <dbReference type="ChEBI" id="CHEBI:57540"/>
    </cofactor>
</comment>
<comment type="caution">
    <text evidence="9">The sequence shown here is derived from an EMBL/GenBank/DDBJ whole genome shotgun (WGS) entry which is preliminary data.</text>
</comment>
<dbReference type="STRING" id="2018661.A0A2A2J3N6"/>
<evidence type="ECO:0000256" key="5">
    <source>
        <dbReference type="ARBA" id="ARBA00023027"/>
    </source>
</evidence>
<keyword evidence="6" id="KW-0456">Lyase</keyword>
<evidence type="ECO:0000259" key="8">
    <source>
        <dbReference type="Pfam" id="PF16363"/>
    </source>
</evidence>
<keyword evidence="10" id="KW-1185">Reference proteome</keyword>
<dbReference type="Gene3D" id="3.90.25.10">
    <property type="entry name" value="UDP-galactose 4-epimerase, domain 1"/>
    <property type="match status" value="1"/>
</dbReference>
<evidence type="ECO:0000256" key="3">
    <source>
        <dbReference type="ARBA" id="ARBA00008178"/>
    </source>
</evidence>